<proteinExistence type="predicted"/>
<comment type="caution">
    <text evidence="2">The sequence shown here is derived from an EMBL/GenBank/DDBJ whole genome shotgun (WGS) entry which is preliminary data.</text>
</comment>
<accession>A0ABW8A286</accession>
<evidence type="ECO:0000313" key="2">
    <source>
        <dbReference type="EMBL" id="MFI7440126.1"/>
    </source>
</evidence>
<organism evidence="2 3">
    <name type="scientific">Nonomuraea indica</name>
    <dbReference type="NCBI Taxonomy" id="1581193"/>
    <lineage>
        <taxon>Bacteria</taxon>
        <taxon>Bacillati</taxon>
        <taxon>Actinomycetota</taxon>
        <taxon>Actinomycetes</taxon>
        <taxon>Streptosporangiales</taxon>
        <taxon>Streptosporangiaceae</taxon>
        <taxon>Nonomuraea</taxon>
    </lineage>
</organism>
<name>A0ABW8A286_9ACTN</name>
<dbReference type="Proteomes" id="UP001612928">
    <property type="component" value="Unassembled WGS sequence"/>
</dbReference>
<sequence>MSTRAVPFHCPYCGDEDLEPYEGEPAAAGPATGQTAGHGAGHGAGGGWYCRACARAFKLKFLGIGVKI</sequence>
<protein>
    <submittedName>
        <fullName evidence="2">Insertion element protein</fullName>
    </submittedName>
</protein>
<feature type="compositionally biased region" description="Low complexity" evidence="1">
    <location>
        <begin position="23"/>
        <end position="35"/>
    </location>
</feature>
<feature type="region of interest" description="Disordered" evidence="1">
    <location>
        <begin position="23"/>
        <end position="43"/>
    </location>
</feature>
<evidence type="ECO:0000313" key="3">
    <source>
        <dbReference type="Proteomes" id="UP001612928"/>
    </source>
</evidence>
<dbReference type="RefSeq" id="WP_397019836.1">
    <property type="nucleotide sequence ID" value="NZ_JBITMB010000002.1"/>
</dbReference>
<keyword evidence="3" id="KW-1185">Reference proteome</keyword>
<dbReference type="EMBL" id="JBITMB010000002">
    <property type="protein sequence ID" value="MFI7440126.1"/>
    <property type="molecule type" value="Genomic_DNA"/>
</dbReference>
<gene>
    <name evidence="2" type="ORF">ACIBP5_09210</name>
</gene>
<reference evidence="2 3" key="1">
    <citation type="submission" date="2024-10" db="EMBL/GenBank/DDBJ databases">
        <title>The Natural Products Discovery Center: Release of the First 8490 Sequenced Strains for Exploring Actinobacteria Biosynthetic Diversity.</title>
        <authorList>
            <person name="Kalkreuter E."/>
            <person name="Kautsar S.A."/>
            <person name="Yang D."/>
            <person name="Bader C.D."/>
            <person name="Teijaro C.N."/>
            <person name="Fluegel L."/>
            <person name="Davis C.M."/>
            <person name="Simpson J.R."/>
            <person name="Lauterbach L."/>
            <person name="Steele A.D."/>
            <person name="Gui C."/>
            <person name="Meng S."/>
            <person name="Li G."/>
            <person name="Viehrig K."/>
            <person name="Ye F."/>
            <person name="Su P."/>
            <person name="Kiefer A.F."/>
            <person name="Nichols A."/>
            <person name="Cepeda A.J."/>
            <person name="Yan W."/>
            <person name="Fan B."/>
            <person name="Jiang Y."/>
            <person name="Adhikari A."/>
            <person name="Zheng C.-J."/>
            <person name="Schuster L."/>
            <person name="Cowan T.M."/>
            <person name="Smanski M.J."/>
            <person name="Chevrette M.G."/>
            <person name="De Carvalho L.P.S."/>
            <person name="Shen B."/>
        </authorList>
    </citation>
    <scope>NUCLEOTIDE SEQUENCE [LARGE SCALE GENOMIC DNA]</scope>
    <source>
        <strain evidence="2 3">NPDC049503</strain>
    </source>
</reference>
<evidence type="ECO:0000256" key="1">
    <source>
        <dbReference type="SAM" id="MobiDB-lite"/>
    </source>
</evidence>